<protein>
    <recommendedName>
        <fullName evidence="6">TMEM205-like domain-containing protein</fullName>
    </recommendedName>
</protein>
<dbReference type="EMBL" id="BMED01000001">
    <property type="protein sequence ID" value="GGC57508.1"/>
    <property type="molecule type" value="Genomic_DNA"/>
</dbReference>
<dbReference type="InterPro" id="IPR025423">
    <property type="entry name" value="TMEM205-like"/>
</dbReference>
<evidence type="ECO:0000313" key="7">
    <source>
        <dbReference type="EMBL" id="GGC57508.1"/>
    </source>
</evidence>
<feature type="transmembrane region" description="Helical" evidence="5">
    <location>
        <begin position="118"/>
        <end position="143"/>
    </location>
</feature>
<sequence length="145" mass="15812">MYLNAASYLGSILWAGVVIGISFVAQPAKFKTPQLTRTAALATGRQIFRSMHAVEAALATICILLSVFTANQGIQRLMPLYAATLILLAQVFILMPPLSRRVDLLLSGQELQGSSHHLLFAVLEVIKLVLLLTFSLSLFTLTYHG</sequence>
<evidence type="ECO:0000256" key="3">
    <source>
        <dbReference type="ARBA" id="ARBA00022989"/>
    </source>
</evidence>
<evidence type="ECO:0000256" key="2">
    <source>
        <dbReference type="ARBA" id="ARBA00022692"/>
    </source>
</evidence>
<dbReference type="GO" id="GO:0016020">
    <property type="term" value="C:membrane"/>
    <property type="evidence" value="ECO:0007669"/>
    <property type="project" value="UniProtKB-SubCell"/>
</dbReference>
<feature type="domain" description="TMEM205-like" evidence="6">
    <location>
        <begin position="12"/>
        <end position="99"/>
    </location>
</feature>
<keyword evidence="2 5" id="KW-0812">Transmembrane</keyword>
<keyword evidence="4 5" id="KW-0472">Membrane</keyword>
<evidence type="ECO:0000256" key="1">
    <source>
        <dbReference type="ARBA" id="ARBA00004370"/>
    </source>
</evidence>
<evidence type="ECO:0000259" key="6">
    <source>
        <dbReference type="Pfam" id="PF13664"/>
    </source>
</evidence>
<dbReference type="Pfam" id="PF13664">
    <property type="entry name" value="DUF4149"/>
    <property type="match status" value="1"/>
</dbReference>
<evidence type="ECO:0000256" key="5">
    <source>
        <dbReference type="SAM" id="Phobius"/>
    </source>
</evidence>
<organism evidence="7 8">
    <name type="scientific">Undibacterium terreum</name>
    <dbReference type="NCBI Taxonomy" id="1224302"/>
    <lineage>
        <taxon>Bacteria</taxon>
        <taxon>Pseudomonadati</taxon>
        <taxon>Pseudomonadota</taxon>
        <taxon>Betaproteobacteria</taxon>
        <taxon>Burkholderiales</taxon>
        <taxon>Oxalobacteraceae</taxon>
        <taxon>Undibacterium</taxon>
    </lineage>
</organism>
<comment type="caution">
    <text evidence="7">The sequence shown here is derived from an EMBL/GenBank/DDBJ whole genome shotgun (WGS) entry which is preliminary data.</text>
</comment>
<reference evidence="7" key="2">
    <citation type="submission" date="2020-09" db="EMBL/GenBank/DDBJ databases">
        <authorList>
            <person name="Sun Q."/>
            <person name="Zhou Y."/>
        </authorList>
    </citation>
    <scope>NUCLEOTIDE SEQUENCE</scope>
    <source>
        <strain evidence="7">CGMCC 1.10998</strain>
    </source>
</reference>
<dbReference type="AlphaFoldDB" id="A0A916U2R4"/>
<name>A0A916U2R4_9BURK</name>
<evidence type="ECO:0000313" key="8">
    <source>
        <dbReference type="Proteomes" id="UP000637423"/>
    </source>
</evidence>
<keyword evidence="8" id="KW-1185">Reference proteome</keyword>
<evidence type="ECO:0000256" key="4">
    <source>
        <dbReference type="ARBA" id="ARBA00023136"/>
    </source>
</evidence>
<proteinExistence type="predicted"/>
<comment type="subcellular location">
    <subcellularLocation>
        <location evidence="1">Membrane</location>
    </subcellularLocation>
</comment>
<feature type="transmembrane region" description="Helical" evidence="5">
    <location>
        <begin position="6"/>
        <end position="26"/>
    </location>
</feature>
<dbReference type="Proteomes" id="UP000637423">
    <property type="component" value="Unassembled WGS sequence"/>
</dbReference>
<gene>
    <name evidence="7" type="ORF">GCM10011396_00450</name>
</gene>
<reference evidence="7" key="1">
    <citation type="journal article" date="2014" name="Int. J. Syst. Evol. Microbiol.">
        <title>Complete genome sequence of Corynebacterium casei LMG S-19264T (=DSM 44701T), isolated from a smear-ripened cheese.</title>
        <authorList>
            <consortium name="US DOE Joint Genome Institute (JGI-PGF)"/>
            <person name="Walter F."/>
            <person name="Albersmeier A."/>
            <person name="Kalinowski J."/>
            <person name="Ruckert C."/>
        </authorList>
    </citation>
    <scope>NUCLEOTIDE SEQUENCE</scope>
    <source>
        <strain evidence="7">CGMCC 1.10998</strain>
    </source>
</reference>
<keyword evidence="3 5" id="KW-1133">Transmembrane helix</keyword>
<feature type="transmembrane region" description="Helical" evidence="5">
    <location>
        <begin position="47"/>
        <end position="68"/>
    </location>
</feature>
<dbReference type="RefSeq" id="WP_188564000.1">
    <property type="nucleotide sequence ID" value="NZ_BMED01000001.1"/>
</dbReference>
<accession>A0A916U2R4</accession>
<feature type="transmembrane region" description="Helical" evidence="5">
    <location>
        <begin position="80"/>
        <end position="98"/>
    </location>
</feature>